<evidence type="ECO:0000313" key="9">
    <source>
        <dbReference type="EMBL" id="MBU3079253.1"/>
    </source>
</evidence>
<name>A0ABS6BLR3_9SPHN</name>
<dbReference type="InterPro" id="IPR018584">
    <property type="entry name" value="GT87"/>
</dbReference>
<comment type="similarity">
    <text evidence="7">Belongs to the glycosyltransferase 87 family.</text>
</comment>
<evidence type="ECO:0000256" key="8">
    <source>
        <dbReference type="SAM" id="Phobius"/>
    </source>
</evidence>
<dbReference type="Pfam" id="PF09594">
    <property type="entry name" value="GT87"/>
    <property type="match status" value="1"/>
</dbReference>
<feature type="transmembrane region" description="Helical" evidence="8">
    <location>
        <begin position="129"/>
        <end position="149"/>
    </location>
</feature>
<keyword evidence="10" id="KW-1185">Reference proteome</keyword>
<comment type="caution">
    <text evidence="9">The sequence shown here is derived from an EMBL/GenBank/DDBJ whole genome shotgun (WGS) entry which is preliminary data.</text>
</comment>
<protein>
    <submittedName>
        <fullName evidence="9">DUF2029 domain-containing protein</fullName>
    </submittedName>
</protein>
<dbReference type="Proteomes" id="UP000776276">
    <property type="component" value="Unassembled WGS sequence"/>
</dbReference>
<reference evidence="9 10" key="1">
    <citation type="submission" date="2021-06" db="EMBL/GenBank/DDBJ databases">
        <title>Sphingomonas sp. XMGL2, whole genome shotgun sequencing project.</title>
        <authorList>
            <person name="Zhao G."/>
            <person name="Shen L."/>
        </authorList>
    </citation>
    <scope>NUCLEOTIDE SEQUENCE [LARGE SCALE GENOMIC DNA]</scope>
    <source>
        <strain evidence="9 10">XMGL2</strain>
    </source>
</reference>
<dbReference type="RefSeq" id="WP_216327069.1">
    <property type="nucleotide sequence ID" value="NZ_JAHKRT010000009.1"/>
</dbReference>
<organism evidence="9 10">
    <name type="scientific">Sphingomonas quercus</name>
    <dbReference type="NCBI Taxonomy" id="2842451"/>
    <lineage>
        <taxon>Bacteria</taxon>
        <taxon>Pseudomonadati</taxon>
        <taxon>Pseudomonadota</taxon>
        <taxon>Alphaproteobacteria</taxon>
        <taxon>Sphingomonadales</taxon>
        <taxon>Sphingomonadaceae</taxon>
        <taxon>Sphingomonas</taxon>
    </lineage>
</organism>
<feature type="transmembrane region" description="Helical" evidence="8">
    <location>
        <begin position="190"/>
        <end position="214"/>
    </location>
</feature>
<keyword evidence="2" id="KW-1003">Cell membrane</keyword>
<evidence type="ECO:0000256" key="2">
    <source>
        <dbReference type="ARBA" id="ARBA00022475"/>
    </source>
</evidence>
<proteinExistence type="inferred from homology"/>
<sequence>MLSRDAGRLAAIAMTTLALAYLVVKSAFSHDDPSEFPMFWGVGRAMAEGISPYSPRTPLLIGTLLSIEDPAPWFYPPQWFVILRPIGLLPMDRAIEVWRAINALLLAIAAMALSRALPRAGIMLPEWAMALFLLFATFIQATPATLAMGQSSLLIFAGYCFYARGLILSERATLALGVFLLLLKPHFGVAAAMALVLVPGCGGALFIAVLATGAAALPQFVLHGFAPTIVDFIGNIRAYGGQAPNAPIYMNGLSQILSRFLHVGASGIVLLPLCVAASMGAALALRARVDGRGAIAFAVIALAMFFVPTHPYDIIAFAPLAILAMAFDWPVRAATWLSMAICLRPRLVWDFLSLPALRPGGDTTPQNIPLTALILTVACTLALIAAALVLLRPPVSGARAR</sequence>
<dbReference type="EMBL" id="JAHKRT010000009">
    <property type="protein sequence ID" value="MBU3079253.1"/>
    <property type="molecule type" value="Genomic_DNA"/>
</dbReference>
<keyword evidence="6 8" id="KW-0472">Membrane</keyword>
<feature type="transmembrane region" description="Helical" evidence="8">
    <location>
        <begin position="260"/>
        <end position="285"/>
    </location>
</feature>
<evidence type="ECO:0000313" key="10">
    <source>
        <dbReference type="Proteomes" id="UP000776276"/>
    </source>
</evidence>
<evidence type="ECO:0000256" key="1">
    <source>
        <dbReference type="ARBA" id="ARBA00004651"/>
    </source>
</evidence>
<evidence type="ECO:0000256" key="4">
    <source>
        <dbReference type="ARBA" id="ARBA00022692"/>
    </source>
</evidence>
<keyword evidence="3" id="KW-0808">Transferase</keyword>
<feature type="transmembrane region" description="Helical" evidence="8">
    <location>
        <begin position="368"/>
        <end position="391"/>
    </location>
</feature>
<feature type="transmembrane region" description="Helical" evidence="8">
    <location>
        <begin position="97"/>
        <end position="117"/>
    </location>
</feature>
<evidence type="ECO:0000256" key="3">
    <source>
        <dbReference type="ARBA" id="ARBA00022679"/>
    </source>
</evidence>
<feature type="transmembrane region" description="Helical" evidence="8">
    <location>
        <begin position="291"/>
        <end position="307"/>
    </location>
</feature>
<gene>
    <name evidence="9" type="ORF">KOF26_15450</name>
</gene>
<evidence type="ECO:0000256" key="6">
    <source>
        <dbReference type="ARBA" id="ARBA00023136"/>
    </source>
</evidence>
<accession>A0ABS6BLR3</accession>
<evidence type="ECO:0000256" key="5">
    <source>
        <dbReference type="ARBA" id="ARBA00022989"/>
    </source>
</evidence>
<comment type="subcellular location">
    <subcellularLocation>
        <location evidence="1">Cell membrane</location>
        <topology evidence="1">Multi-pass membrane protein</topology>
    </subcellularLocation>
</comment>
<keyword evidence="5 8" id="KW-1133">Transmembrane helix</keyword>
<evidence type="ECO:0000256" key="7">
    <source>
        <dbReference type="ARBA" id="ARBA00024033"/>
    </source>
</evidence>
<keyword evidence="4 8" id="KW-0812">Transmembrane</keyword>
<feature type="transmembrane region" description="Helical" evidence="8">
    <location>
        <begin position="161"/>
        <end position="183"/>
    </location>
</feature>